<dbReference type="InterPro" id="IPR010730">
    <property type="entry name" value="HET"/>
</dbReference>
<dbReference type="Proteomes" id="UP001498476">
    <property type="component" value="Unassembled WGS sequence"/>
</dbReference>
<comment type="caution">
    <text evidence="2">The sequence shown here is derived from an EMBL/GenBank/DDBJ whole genome shotgun (WGS) entry which is preliminary data.</text>
</comment>
<dbReference type="InterPro" id="IPR052895">
    <property type="entry name" value="HetReg/Transcr_Mod"/>
</dbReference>
<organism evidence="2 3">
    <name type="scientific">Neonectria punicea</name>
    <dbReference type="NCBI Taxonomy" id="979145"/>
    <lineage>
        <taxon>Eukaryota</taxon>
        <taxon>Fungi</taxon>
        <taxon>Dikarya</taxon>
        <taxon>Ascomycota</taxon>
        <taxon>Pezizomycotina</taxon>
        <taxon>Sordariomycetes</taxon>
        <taxon>Hypocreomycetidae</taxon>
        <taxon>Hypocreales</taxon>
        <taxon>Nectriaceae</taxon>
        <taxon>Neonectria</taxon>
    </lineage>
</organism>
<protein>
    <recommendedName>
        <fullName evidence="1">Heterokaryon incompatibility domain-containing protein</fullName>
    </recommendedName>
</protein>
<gene>
    <name evidence="2" type="ORF">QQX98_006684</name>
</gene>
<reference evidence="2 3" key="1">
    <citation type="journal article" date="2025" name="Microbiol. Resour. Announc.">
        <title>Draft genome sequences for Neonectria magnoliae and Neonectria punicea, canker pathogens of Liriodendron tulipifera and Acer saccharum in West Virginia.</title>
        <authorList>
            <person name="Petronek H.M."/>
            <person name="Kasson M.T."/>
            <person name="Metheny A.M."/>
            <person name="Stauder C.M."/>
            <person name="Lovett B."/>
            <person name="Lynch S.C."/>
            <person name="Garnas J.R."/>
            <person name="Kasson L.R."/>
            <person name="Stajich J.E."/>
        </authorList>
    </citation>
    <scope>NUCLEOTIDE SEQUENCE [LARGE SCALE GENOMIC DNA]</scope>
    <source>
        <strain evidence="2 3">NRRL 64653</strain>
    </source>
</reference>
<proteinExistence type="predicted"/>
<feature type="domain" description="Heterokaryon incompatibility" evidence="1">
    <location>
        <begin position="46"/>
        <end position="201"/>
    </location>
</feature>
<evidence type="ECO:0000259" key="1">
    <source>
        <dbReference type="Pfam" id="PF06985"/>
    </source>
</evidence>
<evidence type="ECO:0000313" key="3">
    <source>
        <dbReference type="Proteomes" id="UP001498476"/>
    </source>
</evidence>
<dbReference type="Pfam" id="PF06985">
    <property type="entry name" value="HET"/>
    <property type="match status" value="1"/>
</dbReference>
<name>A0ABR1H0T9_9HYPO</name>
<dbReference type="PANTHER" id="PTHR24148">
    <property type="entry name" value="ANKYRIN REPEAT DOMAIN-CONTAINING PROTEIN 39 HOMOLOG-RELATED"/>
    <property type="match status" value="1"/>
</dbReference>
<sequence length="246" mass="27967">MNASLPYQYTPLQEPNSIRILCLSAGSSRILSAELVETTLGSNLAYEAISYAWGSSELSRPLSVQGGKILWITASLYKALRAIRHSITKCGTRYVWADGVCINQDDNDEKSRQVQLIPEIYRSACRVITYVGENTHNVSRGIDLANRLILAREERQQSRNAMTIAAAYARHRVPGKYEPAWESLRDFLSRSWYTRMWIVQESLLNSKMIMMCGSVMINWEVFTNLNAAMEQAEPMQYDTLQPNSEK</sequence>
<evidence type="ECO:0000313" key="2">
    <source>
        <dbReference type="EMBL" id="KAK7414497.1"/>
    </source>
</evidence>
<dbReference type="EMBL" id="JAZAVJ010000102">
    <property type="protein sequence ID" value="KAK7414497.1"/>
    <property type="molecule type" value="Genomic_DNA"/>
</dbReference>
<keyword evidence="3" id="KW-1185">Reference proteome</keyword>
<dbReference type="PANTHER" id="PTHR24148:SF80">
    <property type="entry name" value="HETEROKARYON INCOMPATIBILITY DOMAIN-CONTAINING PROTEIN"/>
    <property type="match status" value="1"/>
</dbReference>
<accession>A0ABR1H0T9</accession>